<proteinExistence type="predicted"/>
<organism evidence="1 2">
    <name type="scientific">Trichonephila inaurata madagascariensis</name>
    <dbReference type="NCBI Taxonomy" id="2747483"/>
    <lineage>
        <taxon>Eukaryota</taxon>
        <taxon>Metazoa</taxon>
        <taxon>Ecdysozoa</taxon>
        <taxon>Arthropoda</taxon>
        <taxon>Chelicerata</taxon>
        <taxon>Arachnida</taxon>
        <taxon>Araneae</taxon>
        <taxon>Araneomorphae</taxon>
        <taxon>Entelegynae</taxon>
        <taxon>Araneoidea</taxon>
        <taxon>Nephilidae</taxon>
        <taxon>Trichonephila</taxon>
        <taxon>Trichonephila inaurata</taxon>
    </lineage>
</organism>
<comment type="caution">
    <text evidence="1">The sequence shown here is derived from an EMBL/GenBank/DDBJ whole genome shotgun (WGS) entry which is preliminary data.</text>
</comment>
<sequence length="119" mass="13455">MDLTEKMILSKVLNLGTVQTNDFHSNPIRVRAKHCLSSVIRPNFFHILQRVVRISSGRNYCLCNRSNSFFTISEKPPLLPLSKEYSNIPLDITTEPSAARKEKSKNIVKSVGPLLSPLF</sequence>
<evidence type="ECO:0000313" key="1">
    <source>
        <dbReference type="EMBL" id="GFY78492.1"/>
    </source>
</evidence>
<dbReference type="AlphaFoldDB" id="A0A8X6YV88"/>
<gene>
    <name evidence="1" type="ORF">TNIN_118861</name>
</gene>
<keyword evidence="2" id="KW-1185">Reference proteome</keyword>
<dbReference type="EMBL" id="BMAV01023034">
    <property type="protein sequence ID" value="GFY78492.1"/>
    <property type="molecule type" value="Genomic_DNA"/>
</dbReference>
<accession>A0A8X6YV88</accession>
<dbReference type="Proteomes" id="UP000886998">
    <property type="component" value="Unassembled WGS sequence"/>
</dbReference>
<evidence type="ECO:0000313" key="2">
    <source>
        <dbReference type="Proteomes" id="UP000886998"/>
    </source>
</evidence>
<protein>
    <submittedName>
        <fullName evidence="1">Uncharacterized protein</fullName>
    </submittedName>
</protein>
<reference evidence="1" key="1">
    <citation type="submission" date="2020-08" db="EMBL/GenBank/DDBJ databases">
        <title>Multicomponent nature underlies the extraordinary mechanical properties of spider dragline silk.</title>
        <authorList>
            <person name="Kono N."/>
            <person name="Nakamura H."/>
            <person name="Mori M."/>
            <person name="Yoshida Y."/>
            <person name="Ohtoshi R."/>
            <person name="Malay A.D."/>
            <person name="Moran D.A.P."/>
            <person name="Tomita M."/>
            <person name="Numata K."/>
            <person name="Arakawa K."/>
        </authorList>
    </citation>
    <scope>NUCLEOTIDE SEQUENCE</scope>
</reference>
<name>A0A8X6YV88_9ARAC</name>